<dbReference type="PANTHER" id="PTHR43194">
    <property type="entry name" value="HYDROLASE ALPHA/BETA FOLD FAMILY"/>
    <property type="match status" value="1"/>
</dbReference>
<dbReference type="InterPro" id="IPR050228">
    <property type="entry name" value="Carboxylesterase_BioH"/>
</dbReference>
<feature type="domain" description="AB hydrolase-1" evidence="1">
    <location>
        <begin position="37"/>
        <end position="281"/>
    </location>
</feature>
<accession>A0A840BVC1</accession>
<comment type="caution">
    <text evidence="2">The sequence shown here is derived from an EMBL/GenBank/DDBJ whole genome shotgun (WGS) entry which is preliminary data.</text>
</comment>
<organism evidence="2 3">
    <name type="scientific">Chelatococcus caeni</name>
    <dbReference type="NCBI Taxonomy" id="1348468"/>
    <lineage>
        <taxon>Bacteria</taxon>
        <taxon>Pseudomonadati</taxon>
        <taxon>Pseudomonadota</taxon>
        <taxon>Alphaproteobacteria</taxon>
        <taxon>Hyphomicrobiales</taxon>
        <taxon>Chelatococcaceae</taxon>
        <taxon>Chelatococcus</taxon>
    </lineage>
</organism>
<dbReference type="EMBL" id="JACIEN010000001">
    <property type="protein sequence ID" value="MBB4015642.1"/>
    <property type="molecule type" value="Genomic_DNA"/>
</dbReference>
<keyword evidence="3" id="KW-1185">Reference proteome</keyword>
<evidence type="ECO:0000259" key="1">
    <source>
        <dbReference type="Pfam" id="PF12697"/>
    </source>
</evidence>
<dbReference type="InterPro" id="IPR000073">
    <property type="entry name" value="AB_hydrolase_1"/>
</dbReference>
<dbReference type="SUPFAM" id="SSF53474">
    <property type="entry name" value="alpha/beta-Hydrolases"/>
    <property type="match status" value="1"/>
</dbReference>
<dbReference type="Pfam" id="PF12697">
    <property type="entry name" value="Abhydrolase_6"/>
    <property type="match status" value="1"/>
</dbReference>
<proteinExistence type="predicted"/>
<sequence length="296" mass="32524">MPAGTDTYESRFVTARDGLRLNVRDYVPEAPARALPVVCLPGLARTAADFHALALDLVADEKRPRRVLAVDYRGRGASERDRDWRNYDVRVELDDLMQALAALGVERAIFIGTSRGGLITMAMAAARPAAIAAAVLNDIGPVIEARGLMRIRGYIGKLPSPRTIEEAVDILRRLQDAQFPELSDAEWHEMAAATWRQDADGRLLPDYDPALLKTLETLDLESKLPELWPLFGGLAGVPVLALRGANSDILSPDTLARMRAAHERLEAVEIPAQGHAPLTSHKDVRRPILSFIRHLG</sequence>
<dbReference type="AlphaFoldDB" id="A0A840BVC1"/>
<dbReference type="PANTHER" id="PTHR43194:SF2">
    <property type="entry name" value="PEROXISOMAL MEMBRANE PROTEIN LPX1"/>
    <property type="match status" value="1"/>
</dbReference>
<gene>
    <name evidence="2" type="ORF">GGR16_000648</name>
</gene>
<reference evidence="2 3" key="1">
    <citation type="submission" date="2020-08" db="EMBL/GenBank/DDBJ databases">
        <title>Genomic Encyclopedia of Type Strains, Phase IV (KMG-IV): sequencing the most valuable type-strain genomes for metagenomic binning, comparative biology and taxonomic classification.</title>
        <authorList>
            <person name="Goeker M."/>
        </authorList>
    </citation>
    <scope>NUCLEOTIDE SEQUENCE [LARGE SCALE GENOMIC DNA]</scope>
    <source>
        <strain evidence="2 3">DSM 103737</strain>
    </source>
</reference>
<evidence type="ECO:0000313" key="2">
    <source>
        <dbReference type="EMBL" id="MBB4015642.1"/>
    </source>
</evidence>
<evidence type="ECO:0000313" key="3">
    <source>
        <dbReference type="Proteomes" id="UP000577362"/>
    </source>
</evidence>
<protein>
    <submittedName>
        <fullName evidence="2">Pimeloyl-ACP methyl ester carboxylesterase</fullName>
    </submittedName>
</protein>
<name>A0A840BVC1_9HYPH</name>
<dbReference type="Proteomes" id="UP000577362">
    <property type="component" value="Unassembled WGS sequence"/>
</dbReference>
<dbReference type="Gene3D" id="3.40.50.1820">
    <property type="entry name" value="alpha/beta hydrolase"/>
    <property type="match status" value="1"/>
</dbReference>
<dbReference type="InterPro" id="IPR029058">
    <property type="entry name" value="AB_hydrolase_fold"/>
</dbReference>
<dbReference type="RefSeq" id="WP_183315697.1">
    <property type="nucleotide sequence ID" value="NZ_JACIEN010000001.1"/>
</dbReference>